<organism evidence="6 7">
    <name type="scientific">Entamoeba histolytica KU27</name>
    <dbReference type="NCBI Taxonomy" id="885311"/>
    <lineage>
        <taxon>Eukaryota</taxon>
        <taxon>Amoebozoa</taxon>
        <taxon>Evosea</taxon>
        <taxon>Archamoebae</taxon>
        <taxon>Mastigamoebida</taxon>
        <taxon>Entamoebidae</taxon>
        <taxon>Entamoeba</taxon>
    </lineage>
</organism>
<dbReference type="AlphaFoldDB" id="M2Q0Y9"/>
<dbReference type="Gene3D" id="1.25.10.10">
    <property type="entry name" value="Leucine-rich Repeat Variant"/>
    <property type="match status" value="1"/>
</dbReference>
<sequence length="1175" mass="132206">MQFNIDLNMTLEKMRNPDPDLRYMATSDFNNSLNKSKVFKFDQTQQKKIVIGLLTLLTDETNDVKDIAIKCMTSFAPYITSALSVKLMLEKLQTILLDPAKKMDIHRDVAVEVIKQTLKIFIINKEFKLLLNDSFSIPLLNFFNRKELTDISIGYNLDVLDVIITKNGSTLDISNVIKTLLPYISNGVFANRRRTVQCIAHLSKYADDKQLELILNDSLTALKKCAVKEQMKVYVTLFSSICGIIKDKFGPFVNNTFVILKEKFTGAEEDVDDDLKEAVLNTYNVFLLSCPSKLGKIADEILGVALEYIQYDPNRFEFDEEDGEAMEEEEEEEEEEEDIFEDEQDVTWKLRKLAGDCINSIILKREDLFDRFIEEGLSVVVKRMKESVEIVLDIILGIYSLTINTINNGHKVVHEKITQTIPTVISQINIILNGKKFVEKSKIECFKIISELSIFDGDILLKEIGITQSVITELLKAPKTHVELLFALCDSLRNLFKVKGTSSIDISISPILISLFENKNFRIAIDAIKTENSLLENTDTIEEGKELNVVNILSSLISLIKSDKDHEVKEQAIYCIGTIIKKFISILPFDSLKESFDELISLYENTFLKAPALIVVGNTINYQILNVLKNADKLFLQTIQQTQQATRQVKVTSLNACKSILESYPSISNKTIELALPTISSFIYDSDSSIVEISVNIISLFAKNEELINTILNNVYRKLVEISKGNNARESLGSCLMNITAILATKEKKKVTDMIMKIENHIYSKANLYLTGLMLAATKPEVSTILKEVKASVKILKANVSQSVEFFNTIVLLYAIGQMAINGEVEKESLQDILVDLLEVDSDPVRQAASMALGSLPGVIPFLFEKLQKKKSFFLMSAMKEAVKYTDQSEVENIIQQLILLGSDDKILLPLSDCFGKLISIDAATYVPRYYVPALKDKNGNAALIGSIKKTCMNNCDVQLFVPLIPLVVSRLGDKTPAIKCALFAVISYLLNHAQKEIYPYLNSILENVIAQTAVDQTYILVAKFGNCKHISDNGLDARKAVYDCLNVLIDNFLNDLDYKKIATTVLNGIVNDNDHDIKLLCFNLLTKMVILNPDPMVENIEDFVPEMRKLISSSLDEKNKDVDPPKQQELSKAVCRFIAKISAHPLANVSVQFEKLFNDIMNSLKMGPIFKSMV</sequence>
<dbReference type="InterPro" id="IPR016024">
    <property type="entry name" value="ARM-type_fold"/>
</dbReference>
<evidence type="ECO:0000256" key="3">
    <source>
        <dbReference type="ARBA" id="ARBA00022786"/>
    </source>
</evidence>
<evidence type="ECO:0000313" key="7">
    <source>
        <dbReference type="Proteomes" id="UP000011755"/>
    </source>
</evidence>
<dbReference type="SUPFAM" id="SSF48371">
    <property type="entry name" value="ARM repeat"/>
    <property type="match status" value="1"/>
</dbReference>
<proteinExistence type="inferred from homology"/>
<reference evidence="6 7" key="1">
    <citation type="submission" date="2013-02" db="EMBL/GenBank/DDBJ databases">
        <authorList>
            <person name="Hannick L."/>
            <person name="Zafar N."/>
            <person name="Lorenzi H."/>
            <person name="Ali I.A."/>
            <person name="Petri W.P."/>
            <person name="Caler E."/>
        </authorList>
    </citation>
    <scope>NUCLEOTIDE SEQUENCE [LARGE SCALE GENOMIC DNA]</scope>
    <source>
        <strain evidence="6 7">KU27</strain>
    </source>
</reference>
<feature type="domain" description="TATA-binding protein interacting (TIP20)" evidence="5">
    <location>
        <begin position="998"/>
        <end position="1159"/>
    </location>
</feature>
<evidence type="ECO:0000259" key="5">
    <source>
        <dbReference type="Pfam" id="PF08623"/>
    </source>
</evidence>
<dbReference type="InterPro" id="IPR013932">
    <property type="entry name" value="TATA-bd_TIP120"/>
</dbReference>
<feature type="region of interest" description="Disordered" evidence="4">
    <location>
        <begin position="321"/>
        <end position="340"/>
    </location>
</feature>
<evidence type="ECO:0000256" key="2">
    <source>
        <dbReference type="ARBA" id="ARBA00022737"/>
    </source>
</evidence>
<dbReference type="InterPro" id="IPR011989">
    <property type="entry name" value="ARM-like"/>
</dbReference>
<dbReference type="Proteomes" id="UP000011755">
    <property type="component" value="Unassembled WGS sequence"/>
</dbReference>
<dbReference type="OrthoDB" id="6260732at2759"/>
<dbReference type="PANTHER" id="PTHR12696">
    <property type="entry name" value="TIP120"/>
    <property type="match status" value="1"/>
</dbReference>
<dbReference type="GO" id="GO:0010265">
    <property type="term" value="P:SCF complex assembly"/>
    <property type="evidence" value="ECO:0007669"/>
    <property type="project" value="InterPro"/>
</dbReference>
<evidence type="ECO:0000256" key="4">
    <source>
        <dbReference type="SAM" id="MobiDB-lite"/>
    </source>
</evidence>
<dbReference type="Pfam" id="PF08623">
    <property type="entry name" value="TIP120"/>
    <property type="match status" value="1"/>
</dbReference>
<evidence type="ECO:0000256" key="1">
    <source>
        <dbReference type="ARBA" id="ARBA00007657"/>
    </source>
</evidence>
<keyword evidence="2" id="KW-0677">Repeat</keyword>
<name>M2Q0Y9_ENTHI</name>
<gene>
    <name evidence="6" type="ORF">EHI5A_025870</name>
</gene>
<keyword evidence="3" id="KW-0833">Ubl conjugation pathway</keyword>
<accession>M2Q0Y9</accession>
<protein>
    <submittedName>
        <fullName evidence="6">Transcription enhancer protein, putative</fullName>
    </submittedName>
</protein>
<dbReference type="InterPro" id="IPR039852">
    <property type="entry name" value="CAND1/CAND2"/>
</dbReference>
<comment type="similarity">
    <text evidence="1">Belongs to the CAND family.</text>
</comment>
<evidence type="ECO:0000313" key="6">
    <source>
        <dbReference type="EMBL" id="EMD42949.1"/>
    </source>
</evidence>
<dbReference type="VEuPathDB" id="AmoebaDB:EHI5A_025870"/>
<dbReference type="EMBL" id="KB445407">
    <property type="protein sequence ID" value="EMD42949.1"/>
    <property type="molecule type" value="Genomic_DNA"/>
</dbReference>